<dbReference type="InterPro" id="IPR027023">
    <property type="entry name" value="Put_LipoPS_kinase_InaA"/>
</dbReference>
<dbReference type="STRING" id="1002526.SAMN05216578_103351"/>
<sequence>MSSAPFIAVNAEAILRRHGLTSFAALWDLDAELVDEPNRARGGISSVSRLRLADEQGQEQVFYLKRQSNYLIRTLRHPLGQSTVAREFQNIETCARLCIPALDVAFFGERRQNGELQAILLTRDLEGYAPLDYWYQRWDELDYRLRQNMIRASAALVARLHASRAVHFSLYPKHVFLKPLPDGMGARFIDLEKLRLQHFSRGGFQRDLDALNRRSKEPSRTQRLRFLLSYLGKERVDAEVRRWVARVLKRSARKNKGR</sequence>
<dbReference type="PIRSF" id="PIRSF026326">
    <property type="entry name" value="InaA"/>
    <property type="match status" value="1"/>
</dbReference>
<keyword evidence="1" id="KW-0808">Transferase</keyword>
<dbReference type="AlphaFoldDB" id="A0A1I6BB52"/>
<proteinExistence type="predicted"/>
<organism evidence="1 2">
    <name type="scientific">Halopseudomonas formosensis</name>
    <dbReference type="NCBI Taxonomy" id="1002526"/>
    <lineage>
        <taxon>Bacteria</taxon>
        <taxon>Pseudomonadati</taxon>
        <taxon>Pseudomonadota</taxon>
        <taxon>Gammaproteobacteria</taxon>
        <taxon>Pseudomonadales</taxon>
        <taxon>Pseudomonadaceae</taxon>
        <taxon>Halopseudomonas</taxon>
    </lineage>
</organism>
<keyword evidence="1" id="KW-0418">Kinase</keyword>
<reference evidence="1 2" key="1">
    <citation type="submission" date="2016-10" db="EMBL/GenBank/DDBJ databases">
        <authorList>
            <person name="de Groot N.N."/>
        </authorList>
    </citation>
    <scope>NUCLEOTIDE SEQUENCE [LARGE SCALE GENOMIC DNA]</scope>
    <source>
        <strain evidence="1 2">JCM 18415</strain>
    </source>
</reference>
<dbReference type="Pfam" id="PF06293">
    <property type="entry name" value="Kdo"/>
    <property type="match status" value="1"/>
</dbReference>
<accession>A0A1I6BB52</accession>
<protein>
    <submittedName>
        <fullName evidence="1">Lipopolysaccharide kinase (Kdo/WaaP) family protein</fullName>
    </submittedName>
</protein>
<dbReference type="EMBL" id="FOYD01000003">
    <property type="protein sequence ID" value="SFQ78151.1"/>
    <property type="molecule type" value="Genomic_DNA"/>
</dbReference>
<dbReference type="InterPro" id="IPR011009">
    <property type="entry name" value="Kinase-like_dom_sf"/>
</dbReference>
<dbReference type="RefSeq" id="WP_090538364.1">
    <property type="nucleotide sequence ID" value="NZ_FOYD01000003.1"/>
</dbReference>
<dbReference type="SUPFAM" id="SSF56112">
    <property type="entry name" value="Protein kinase-like (PK-like)"/>
    <property type="match status" value="1"/>
</dbReference>
<dbReference type="GO" id="GO:0016301">
    <property type="term" value="F:kinase activity"/>
    <property type="evidence" value="ECO:0007669"/>
    <property type="project" value="UniProtKB-KW"/>
</dbReference>
<dbReference type="Proteomes" id="UP000242815">
    <property type="component" value="Unassembled WGS sequence"/>
</dbReference>
<gene>
    <name evidence="1" type="ORF">SAMN05216578_103351</name>
</gene>
<evidence type="ECO:0000313" key="2">
    <source>
        <dbReference type="Proteomes" id="UP000242815"/>
    </source>
</evidence>
<evidence type="ECO:0000313" key="1">
    <source>
        <dbReference type="EMBL" id="SFQ78151.1"/>
    </source>
</evidence>
<name>A0A1I6BB52_9GAMM</name>
<dbReference type="OrthoDB" id="5405319at2"/>